<evidence type="ECO:0000256" key="1">
    <source>
        <dbReference type="SAM" id="SignalP"/>
    </source>
</evidence>
<protein>
    <recommendedName>
        <fullName evidence="4">Surface antigen-like variable number repeat protein</fullName>
    </recommendedName>
</protein>
<keyword evidence="3" id="KW-1185">Reference proteome</keyword>
<keyword evidence="1" id="KW-0732">Signal</keyword>
<comment type="caution">
    <text evidence="2">The sequence shown here is derived from an EMBL/GenBank/DDBJ whole genome shotgun (WGS) entry which is preliminary data.</text>
</comment>
<dbReference type="EMBL" id="SODV01000001">
    <property type="protein sequence ID" value="TDW99883.1"/>
    <property type="molecule type" value="Genomic_DNA"/>
</dbReference>
<feature type="signal peptide" evidence="1">
    <location>
        <begin position="1"/>
        <end position="20"/>
    </location>
</feature>
<dbReference type="Gene3D" id="3.10.20.310">
    <property type="entry name" value="membrane protein fhac"/>
    <property type="match status" value="1"/>
</dbReference>
<feature type="chain" id="PRO_5020908361" description="Surface antigen-like variable number repeat protein" evidence="1">
    <location>
        <begin position="21"/>
        <end position="472"/>
    </location>
</feature>
<gene>
    <name evidence="2" type="ORF">EDB95_0897</name>
</gene>
<accession>A0A4R8DP87</accession>
<dbReference type="RefSeq" id="WP_133990963.1">
    <property type="nucleotide sequence ID" value="NZ_SODV01000001.1"/>
</dbReference>
<dbReference type="AlphaFoldDB" id="A0A4R8DP87"/>
<reference evidence="2 3" key="1">
    <citation type="submission" date="2019-03" db="EMBL/GenBank/DDBJ databases">
        <title>Genomic Encyclopedia of Type Strains, Phase IV (KMG-IV): sequencing the most valuable type-strain genomes for metagenomic binning, comparative biology and taxonomic classification.</title>
        <authorList>
            <person name="Goeker M."/>
        </authorList>
    </citation>
    <scope>NUCLEOTIDE SEQUENCE [LARGE SCALE GENOMIC DNA]</scope>
    <source>
        <strain evidence="2 3">DSM 100059</strain>
    </source>
</reference>
<organism evidence="2 3">
    <name type="scientific">Dinghuibacter silviterrae</name>
    <dbReference type="NCBI Taxonomy" id="1539049"/>
    <lineage>
        <taxon>Bacteria</taxon>
        <taxon>Pseudomonadati</taxon>
        <taxon>Bacteroidota</taxon>
        <taxon>Chitinophagia</taxon>
        <taxon>Chitinophagales</taxon>
        <taxon>Chitinophagaceae</taxon>
        <taxon>Dinghuibacter</taxon>
    </lineage>
</organism>
<sequence length="472" mass="54183">MLARLCVCALLLLQTVVVSAQDTSTVVVRRIVLTGNKKTKSFIILREVPFRAGDRVPVAQLTGLLQKAHDQLMNTFLFINVVPGIMGWKDGALDVVFDLKERWYIFPIPYLKIIDRNFNQWWVEENHSLQRVDYGIHFSWYNMTGRNDKMHLYLESGYNRLVNLAYESPYLDRRLRQYFTFGALYNNAKQVNFATDSNKQVFFPDTTHLQDVFVHRTIQGSVGYVYRLGSTQKHSVQLTYTDEQLGDTINRLTGEKGYGSYFANNRTHVRYPELSYTYQYFGVDYIPYPLKGFTVFAQIDDKGLGISPDVDLWTLTLRGGYYRPLARRTFLGVEGTVVAKTPSAQPYAFTHLLGFGGLYLQGLEYYIVDGNFGALGRVTLRQKLVDHDFTTIFRGSRLYGTLPIRVFLKAYFNAGYASLSGPSYGSFLNNRFLYTEGIGLDVVTIYDLQLKIEFSWNQLGQSGLFLHNYKGF</sequence>
<name>A0A4R8DP87_9BACT</name>
<evidence type="ECO:0000313" key="3">
    <source>
        <dbReference type="Proteomes" id="UP000294498"/>
    </source>
</evidence>
<evidence type="ECO:0000313" key="2">
    <source>
        <dbReference type="EMBL" id="TDW99883.1"/>
    </source>
</evidence>
<dbReference type="Proteomes" id="UP000294498">
    <property type="component" value="Unassembled WGS sequence"/>
</dbReference>
<evidence type="ECO:0008006" key="4">
    <source>
        <dbReference type="Google" id="ProtNLM"/>
    </source>
</evidence>
<dbReference type="Gene3D" id="2.40.160.50">
    <property type="entry name" value="membrane protein fhac: a member of the omp85/tpsb transporter family"/>
    <property type="match status" value="1"/>
</dbReference>
<proteinExistence type="predicted"/>
<dbReference type="OrthoDB" id="9768717at2"/>